<sequence>MPRPSSTRSQRVKSGKASDGERSVDVVQEQLPMAQDQDAAWALTDIIIRIRRILRASVRAEIPWEALPMAQVEILQRLADEPGLRVSDLARRHRLATNTVSTIVQQMVVGGLIVREPVPDDRRAVSLHLTDQGQASLDGWLQANYARVEVAWGTLAPREREKIAEALASLRTLVDNLDVVPESGDVPAINVV</sequence>
<dbReference type="RefSeq" id="WP_275277822.1">
    <property type="nucleotide sequence ID" value="NZ_CP119108.1"/>
</dbReference>
<evidence type="ECO:0000256" key="1">
    <source>
        <dbReference type="ARBA" id="ARBA00023015"/>
    </source>
</evidence>
<feature type="domain" description="HTH marR-type" evidence="5">
    <location>
        <begin position="40"/>
        <end position="172"/>
    </location>
</feature>
<proteinExistence type="predicted"/>
<evidence type="ECO:0000313" key="7">
    <source>
        <dbReference type="Proteomes" id="UP001214553"/>
    </source>
</evidence>
<dbReference type="PANTHER" id="PTHR39515:SF2">
    <property type="entry name" value="HTH-TYPE TRANSCRIPTIONAL REGULATOR RV0880"/>
    <property type="match status" value="1"/>
</dbReference>
<dbReference type="InterPro" id="IPR023187">
    <property type="entry name" value="Tscrpt_reg_MarR-type_CS"/>
</dbReference>
<dbReference type="PROSITE" id="PS50995">
    <property type="entry name" value="HTH_MARR_2"/>
    <property type="match status" value="1"/>
</dbReference>
<dbReference type="PROSITE" id="PS01117">
    <property type="entry name" value="HTH_MARR_1"/>
    <property type="match status" value="1"/>
</dbReference>
<dbReference type="InterPro" id="IPR036390">
    <property type="entry name" value="WH_DNA-bd_sf"/>
</dbReference>
<keyword evidence="3" id="KW-0804">Transcription</keyword>
<name>A0ABY8BWE9_9MICO</name>
<gene>
    <name evidence="6" type="ORF">PU630_14795</name>
</gene>
<dbReference type="SMART" id="SM00347">
    <property type="entry name" value="HTH_MARR"/>
    <property type="match status" value="1"/>
</dbReference>
<evidence type="ECO:0000256" key="4">
    <source>
        <dbReference type="SAM" id="MobiDB-lite"/>
    </source>
</evidence>
<evidence type="ECO:0000256" key="3">
    <source>
        <dbReference type="ARBA" id="ARBA00023163"/>
    </source>
</evidence>
<dbReference type="PANTHER" id="PTHR39515">
    <property type="entry name" value="CONSERVED PROTEIN"/>
    <property type="match status" value="1"/>
</dbReference>
<dbReference type="Pfam" id="PF01047">
    <property type="entry name" value="MarR"/>
    <property type="match status" value="1"/>
</dbReference>
<keyword evidence="1" id="KW-0805">Transcription regulation</keyword>
<evidence type="ECO:0000256" key="2">
    <source>
        <dbReference type="ARBA" id="ARBA00023125"/>
    </source>
</evidence>
<reference evidence="6 7" key="1">
    <citation type="submission" date="2023-03" db="EMBL/GenBank/DDBJ databases">
        <title>Genome sequence of Microbacterium sp. KACC 23027.</title>
        <authorList>
            <person name="Kim S."/>
            <person name="Heo J."/>
            <person name="Kwon S.-W."/>
        </authorList>
    </citation>
    <scope>NUCLEOTIDE SEQUENCE [LARGE SCALE GENOMIC DNA]</scope>
    <source>
        <strain evidence="6 7">KACC 23027</strain>
    </source>
</reference>
<dbReference type="InterPro" id="IPR036388">
    <property type="entry name" value="WH-like_DNA-bd_sf"/>
</dbReference>
<dbReference type="SUPFAM" id="SSF46785">
    <property type="entry name" value="Winged helix' DNA-binding domain"/>
    <property type="match status" value="1"/>
</dbReference>
<evidence type="ECO:0000259" key="5">
    <source>
        <dbReference type="PROSITE" id="PS50995"/>
    </source>
</evidence>
<keyword evidence="7" id="KW-1185">Reference proteome</keyword>
<dbReference type="EMBL" id="CP119108">
    <property type="protein sequence ID" value="WEG08494.1"/>
    <property type="molecule type" value="Genomic_DNA"/>
</dbReference>
<accession>A0ABY8BWE9</accession>
<keyword evidence="2" id="KW-0238">DNA-binding</keyword>
<feature type="region of interest" description="Disordered" evidence="4">
    <location>
        <begin position="1"/>
        <end position="23"/>
    </location>
</feature>
<dbReference type="InterPro" id="IPR000835">
    <property type="entry name" value="HTH_MarR-typ"/>
</dbReference>
<dbReference type="Gene3D" id="1.10.10.10">
    <property type="entry name" value="Winged helix-like DNA-binding domain superfamily/Winged helix DNA-binding domain"/>
    <property type="match status" value="1"/>
</dbReference>
<dbReference type="Proteomes" id="UP001214553">
    <property type="component" value="Chromosome"/>
</dbReference>
<evidence type="ECO:0000313" key="6">
    <source>
        <dbReference type="EMBL" id="WEG08494.1"/>
    </source>
</evidence>
<dbReference type="InterPro" id="IPR052526">
    <property type="entry name" value="HTH-type_Bedaq_tolerance"/>
</dbReference>
<organism evidence="6 7">
    <name type="scientific">Microbacterium horticulturae</name>
    <dbReference type="NCBI Taxonomy" id="3028316"/>
    <lineage>
        <taxon>Bacteria</taxon>
        <taxon>Bacillati</taxon>
        <taxon>Actinomycetota</taxon>
        <taxon>Actinomycetes</taxon>
        <taxon>Micrococcales</taxon>
        <taxon>Microbacteriaceae</taxon>
        <taxon>Microbacterium</taxon>
    </lineage>
</organism>
<protein>
    <submittedName>
        <fullName evidence="6">MarR family winged helix-turn-helix transcriptional regulator</fullName>
    </submittedName>
</protein>